<sequence>MTFVLFRFLYGPGRRLVLSPLKTPEQPSVFSLLILVNIEPDPIGELLGNKRGKGQKIIDIIVFFIIAAAALYIDTLVRGHVQLALLAEYFDYRPISWLCHWW</sequence>
<reference evidence="2" key="1">
    <citation type="journal article" date="2015" name="Nature">
        <title>Complex archaea that bridge the gap between prokaryotes and eukaryotes.</title>
        <authorList>
            <person name="Spang A."/>
            <person name="Saw J.H."/>
            <person name="Jorgensen S.L."/>
            <person name="Zaremba-Niedzwiedzka K."/>
            <person name="Martijn J."/>
            <person name="Lind A.E."/>
            <person name="van Eijk R."/>
            <person name="Schleper C."/>
            <person name="Guy L."/>
            <person name="Ettema T.J."/>
        </authorList>
    </citation>
    <scope>NUCLEOTIDE SEQUENCE</scope>
</reference>
<dbReference type="AlphaFoldDB" id="A0A0F9SMA3"/>
<name>A0A0F9SMA3_9ZZZZ</name>
<feature type="transmembrane region" description="Helical" evidence="1">
    <location>
        <begin position="57"/>
        <end position="73"/>
    </location>
</feature>
<keyword evidence="1" id="KW-0812">Transmembrane</keyword>
<proteinExistence type="predicted"/>
<comment type="caution">
    <text evidence="2">The sequence shown here is derived from an EMBL/GenBank/DDBJ whole genome shotgun (WGS) entry which is preliminary data.</text>
</comment>
<keyword evidence="1" id="KW-1133">Transmembrane helix</keyword>
<evidence type="ECO:0000313" key="2">
    <source>
        <dbReference type="EMBL" id="KKN70140.1"/>
    </source>
</evidence>
<dbReference type="EMBL" id="LAZR01000410">
    <property type="protein sequence ID" value="KKN70140.1"/>
    <property type="molecule type" value="Genomic_DNA"/>
</dbReference>
<protein>
    <submittedName>
        <fullName evidence="2">Uncharacterized protein</fullName>
    </submittedName>
</protein>
<gene>
    <name evidence="2" type="ORF">LCGC14_0433720</name>
</gene>
<keyword evidence="1" id="KW-0472">Membrane</keyword>
<organism evidence="2">
    <name type="scientific">marine sediment metagenome</name>
    <dbReference type="NCBI Taxonomy" id="412755"/>
    <lineage>
        <taxon>unclassified sequences</taxon>
        <taxon>metagenomes</taxon>
        <taxon>ecological metagenomes</taxon>
    </lineage>
</organism>
<evidence type="ECO:0000256" key="1">
    <source>
        <dbReference type="SAM" id="Phobius"/>
    </source>
</evidence>
<accession>A0A0F9SMA3</accession>